<accession>A0A317F6N5</accession>
<dbReference type="EMBL" id="QGNY01000001">
    <property type="protein sequence ID" value="PWS33579.1"/>
    <property type="molecule type" value="Genomic_DNA"/>
</dbReference>
<reference evidence="7" key="1">
    <citation type="submission" date="2018-05" db="EMBL/GenBank/DDBJ databases">
        <title>Pedobacter paludis sp. nov., isolated from wetland soil.</title>
        <authorList>
            <person name="Zhang Y."/>
        </authorList>
    </citation>
    <scope>NUCLEOTIDE SEQUENCE [LARGE SCALE GENOMIC DNA]</scope>
    <source>
        <strain evidence="7">R-8</strain>
    </source>
</reference>
<proteinExistence type="inferred from homology"/>
<dbReference type="InterPro" id="IPR015422">
    <property type="entry name" value="PyrdxlP-dep_Trfase_small"/>
</dbReference>
<evidence type="ECO:0000256" key="1">
    <source>
        <dbReference type="ARBA" id="ARBA00001933"/>
    </source>
</evidence>
<dbReference type="InterPro" id="IPR015424">
    <property type="entry name" value="PyrdxlP-dep_Trfase"/>
</dbReference>
<keyword evidence="4" id="KW-0663">Pyridoxal phosphate</keyword>
<organism evidence="6 7">
    <name type="scientific">Pedobacter paludis</name>
    <dbReference type="NCBI Taxonomy" id="2203212"/>
    <lineage>
        <taxon>Bacteria</taxon>
        <taxon>Pseudomonadati</taxon>
        <taxon>Bacteroidota</taxon>
        <taxon>Sphingobacteriia</taxon>
        <taxon>Sphingobacteriales</taxon>
        <taxon>Sphingobacteriaceae</taxon>
        <taxon>Pedobacter</taxon>
    </lineage>
</organism>
<comment type="cofactor">
    <cofactor evidence="1">
        <name>pyridoxal 5'-phosphate</name>
        <dbReference type="ChEBI" id="CHEBI:597326"/>
    </cofactor>
</comment>
<dbReference type="GO" id="GO:0030170">
    <property type="term" value="F:pyridoxal phosphate binding"/>
    <property type="evidence" value="ECO:0007669"/>
    <property type="project" value="InterPro"/>
</dbReference>
<protein>
    <submittedName>
        <fullName evidence="6">8-amino-7-oxononanoate synthase</fullName>
    </submittedName>
</protein>
<dbReference type="PANTHER" id="PTHR13693:SF77">
    <property type="entry name" value="8-AMINO-7-OXONONANOATE SYNTHASE"/>
    <property type="match status" value="1"/>
</dbReference>
<dbReference type="GO" id="GO:0016740">
    <property type="term" value="F:transferase activity"/>
    <property type="evidence" value="ECO:0007669"/>
    <property type="project" value="UniProtKB-KW"/>
</dbReference>
<dbReference type="OrthoDB" id="9807157at2"/>
<evidence type="ECO:0000313" key="6">
    <source>
        <dbReference type="EMBL" id="PWS33579.1"/>
    </source>
</evidence>
<dbReference type="PANTHER" id="PTHR13693">
    <property type="entry name" value="CLASS II AMINOTRANSFERASE/8-AMINO-7-OXONONANOATE SYNTHASE"/>
    <property type="match status" value="1"/>
</dbReference>
<dbReference type="InterPro" id="IPR004839">
    <property type="entry name" value="Aminotransferase_I/II_large"/>
</dbReference>
<evidence type="ECO:0000259" key="5">
    <source>
        <dbReference type="Pfam" id="PF00155"/>
    </source>
</evidence>
<keyword evidence="3" id="KW-0808">Transferase</keyword>
<dbReference type="InterPro" id="IPR050087">
    <property type="entry name" value="AON_synthase_class-II"/>
</dbReference>
<dbReference type="AlphaFoldDB" id="A0A317F6N5"/>
<dbReference type="GO" id="GO:0009102">
    <property type="term" value="P:biotin biosynthetic process"/>
    <property type="evidence" value="ECO:0007669"/>
    <property type="project" value="TreeGrafter"/>
</dbReference>
<evidence type="ECO:0000256" key="2">
    <source>
        <dbReference type="ARBA" id="ARBA00010008"/>
    </source>
</evidence>
<dbReference type="Proteomes" id="UP000245391">
    <property type="component" value="Unassembled WGS sequence"/>
</dbReference>
<evidence type="ECO:0000256" key="4">
    <source>
        <dbReference type="ARBA" id="ARBA00022898"/>
    </source>
</evidence>
<dbReference type="Pfam" id="PF00155">
    <property type="entry name" value="Aminotran_1_2"/>
    <property type="match status" value="1"/>
</dbReference>
<evidence type="ECO:0000256" key="3">
    <source>
        <dbReference type="ARBA" id="ARBA00022679"/>
    </source>
</evidence>
<gene>
    <name evidence="6" type="ORF">DF947_02865</name>
</gene>
<dbReference type="RefSeq" id="WP_109928163.1">
    <property type="nucleotide sequence ID" value="NZ_QGNY01000001.1"/>
</dbReference>
<sequence length="376" mass="41790">MSNIEQFLNLKLKEREDNLSIRNLSSNFPPIDFCSNDYLGFAKSEKLTNLISETLSNLPNYKNGSGGSRLLSGNSAYIEETEQFIADFHQAECGLIFNSGYDANLGLLSSIPQRGDTIITDELIHASIIDGCRLSHATRYKFDHNNMIELEAKLKIAKGNTFVVVESVYSMDGDLAPLSEIALLCEKYNANLIVDEAHATGIFGDLGKGLVNEYNLQNKVFAKIVTFGKAIGVHGAIVLGSKSLRHFLINFARSFIYTTAAPVHNIVAVRVAYQQLAKSEHKKIHKKIELFRKLIEENEIQSLNSLSTIQGIIFSTNEATKNASRILQDKGFDVRAILSPTVAVGKERLRICLHTFNTDEEITLLVNHLKEIQLNG</sequence>
<comment type="similarity">
    <text evidence="2">Belongs to the class-II pyridoxal-phosphate-dependent aminotransferase family. BioF subfamily.</text>
</comment>
<evidence type="ECO:0000313" key="7">
    <source>
        <dbReference type="Proteomes" id="UP000245391"/>
    </source>
</evidence>
<dbReference type="Gene3D" id="3.40.640.10">
    <property type="entry name" value="Type I PLP-dependent aspartate aminotransferase-like (Major domain)"/>
    <property type="match status" value="1"/>
</dbReference>
<name>A0A317F6N5_9SPHI</name>
<dbReference type="Gene3D" id="3.90.1150.10">
    <property type="entry name" value="Aspartate Aminotransferase, domain 1"/>
    <property type="match status" value="1"/>
</dbReference>
<feature type="domain" description="Aminotransferase class I/classII large" evidence="5">
    <location>
        <begin position="31"/>
        <end position="368"/>
    </location>
</feature>
<dbReference type="InterPro" id="IPR015421">
    <property type="entry name" value="PyrdxlP-dep_Trfase_major"/>
</dbReference>
<dbReference type="SUPFAM" id="SSF53383">
    <property type="entry name" value="PLP-dependent transferases"/>
    <property type="match status" value="1"/>
</dbReference>
<comment type="caution">
    <text evidence="6">The sequence shown here is derived from an EMBL/GenBank/DDBJ whole genome shotgun (WGS) entry which is preliminary data.</text>
</comment>
<keyword evidence="7" id="KW-1185">Reference proteome</keyword>